<comment type="similarity">
    <text evidence="1">Belongs to the UPF0162 family.</text>
</comment>
<dbReference type="Gene3D" id="1.25.10.10">
    <property type="entry name" value="Leucine-rich Repeat Variant"/>
    <property type="match status" value="1"/>
</dbReference>
<evidence type="ECO:0000313" key="4">
    <source>
        <dbReference type="Proteomes" id="UP000777784"/>
    </source>
</evidence>
<dbReference type="InterPro" id="IPR011989">
    <property type="entry name" value="ARM-like"/>
</dbReference>
<evidence type="ECO:0000256" key="1">
    <source>
        <dbReference type="ARBA" id="ARBA00007100"/>
    </source>
</evidence>
<dbReference type="SUPFAM" id="SSF48371">
    <property type="entry name" value="ARM repeat"/>
    <property type="match status" value="1"/>
</dbReference>
<name>A0A948W5M6_UNCEI</name>
<dbReference type="InterPro" id="IPR032698">
    <property type="entry name" value="SirB1_N"/>
</dbReference>
<evidence type="ECO:0000313" key="3">
    <source>
        <dbReference type="EMBL" id="MBU2690579.1"/>
    </source>
</evidence>
<dbReference type="Proteomes" id="UP000777784">
    <property type="component" value="Unassembled WGS sequence"/>
</dbReference>
<gene>
    <name evidence="3" type="ORF">KJ970_06585</name>
</gene>
<protein>
    <submittedName>
        <fullName evidence="3">Transglutaminase-like domain-containing protein</fullName>
    </submittedName>
</protein>
<dbReference type="AlphaFoldDB" id="A0A948W5M6"/>
<accession>A0A948W5M6</accession>
<dbReference type="InterPro" id="IPR016024">
    <property type="entry name" value="ARM-type_fold"/>
</dbReference>
<sequence length="282" mass="32415">MNKELVALISLLGDDDPKILSMVWGHLLKVSDSALPLLEAASEDPDPKIRIRARYAVARIRLDLLEQQFQKLASQDDAVFNFEEALCVMARIEYPRVRPSQIKRKLDLIAEAIQPALAEAQSPREEILAVNTHLFDKLNFTGNTSDYYDPDNNFINMVLKRRTGIPISLSALYVLIGERLGLPIRGVGLPGHFLAKYDTPQMEIYLDPFNRGRLLTKRDCAQILSKAGYYFKEDYISVASSRDIIIRMLRNLVISYSKRQEKTRIRRLTQYMEILQSREKTR</sequence>
<feature type="domain" description="Protein SirB1 N-terminal" evidence="2">
    <location>
        <begin position="101"/>
        <end position="250"/>
    </location>
</feature>
<evidence type="ECO:0000259" key="2">
    <source>
        <dbReference type="Pfam" id="PF13369"/>
    </source>
</evidence>
<reference evidence="3" key="1">
    <citation type="submission" date="2021-05" db="EMBL/GenBank/DDBJ databases">
        <title>Energy efficiency and biological interactions define the core microbiome of deep oligotrophic groundwater.</title>
        <authorList>
            <person name="Mehrshad M."/>
            <person name="Lopez-Fernandez M."/>
            <person name="Bell E."/>
            <person name="Bernier-Latmani R."/>
            <person name="Bertilsson S."/>
            <person name="Dopson M."/>
        </authorList>
    </citation>
    <scope>NUCLEOTIDE SEQUENCE</scope>
    <source>
        <strain evidence="3">Modern_marine.mb.64</strain>
    </source>
</reference>
<dbReference type="Pfam" id="PF13369">
    <property type="entry name" value="Transglut_core2"/>
    <property type="match status" value="1"/>
</dbReference>
<dbReference type="EMBL" id="JAHJDP010000032">
    <property type="protein sequence ID" value="MBU2690579.1"/>
    <property type="molecule type" value="Genomic_DNA"/>
</dbReference>
<dbReference type="PANTHER" id="PTHR31350:SF21">
    <property type="entry name" value="F-BOX ONLY PROTEIN 21"/>
    <property type="match status" value="1"/>
</dbReference>
<organism evidence="3 4">
    <name type="scientific">Eiseniibacteriota bacterium</name>
    <dbReference type="NCBI Taxonomy" id="2212470"/>
    <lineage>
        <taxon>Bacteria</taxon>
        <taxon>Candidatus Eiseniibacteriota</taxon>
    </lineage>
</organism>
<dbReference type="PANTHER" id="PTHR31350">
    <property type="entry name" value="SI:DKEY-261L7.2"/>
    <property type="match status" value="1"/>
</dbReference>
<proteinExistence type="inferred from homology"/>
<comment type="caution">
    <text evidence="3">The sequence shown here is derived from an EMBL/GenBank/DDBJ whole genome shotgun (WGS) entry which is preliminary data.</text>
</comment>